<sequence>MNLEKIEKKFRAGFRLGTPRECGSSGFILSDGSVIATTDHNAACKTIGCKLSKVLEVGVCRFLFRIGQQGNVAVFEYRNLTPEQKIIIRKMLKNDDYFTVVTEKTTTNS</sequence>
<dbReference type="AlphaFoldDB" id="A0A0F9B735"/>
<proteinExistence type="predicted"/>
<gene>
    <name evidence="1" type="ORF">LCGC14_2482890</name>
</gene>
<feature type="non-terminal residue" evidence="1">
    <location>
        <position position="109"/>
    </location>
</feature>
<comment type="caution">
    <text evidence="1">The sequence shown here is derived from an EMBL/GenBank/DDBJ whole genome shotgun (WGS) entry which is preliminary data.</text>
</comment>
<organism evidence="1">
    <name type="scientific">marine sediment metagenome</name>
    <dbReference type="NCBI Taxonomy" id="412755"/>
    <lineage>
        <taxon>unclassified sequences</taxon>
        <taxon>metagenomes</taxon>
        <taxon>ecological metagenomes</taxon>
    </lineage>
</organism>
<dbReference type="EMBL" id="LAZR01039153">
    <property type="protein sequence ID" value="KKL17709.1"/>
    <property type="molecule type" value="Genomic_DNA"/>
</dbReference>
<protein>
    <submittedName>
        <fullName evidence="1">Uncharacterized protein</fullName>
    </submittedName>
</protein>
<name>A0A0F9B735_9ZZZZ</name>
<accession>A0A0F9B735</accession>
<evidence type="ECO:0000313" key="1">
    <source>
        <dbReference type="EMBL" id="KKL17709.1"/>
    </source>
</evidence>
<reference evidence="1" key="1">
    <citation type="journal article" date="2015" name="Nature">
        <title>Complex archaea that bridge the gap between prokaryotes and eukaryotes.</title>
        <authorList>
            <person name="Spang A."/>
            <person name="Saw J.H."/>
            <person name="Jorgensen S.L."/>
            <person name="Zaremba-Niedzwiedzka K."/>
            <person name="Martijn J."/>
            <person name="Lind A.E."/>
            <person name="van Eijk R."/>
            <person name="Schleper C."/>
            <person name="Guy L."/>
            <person name="Ettema T.J."/>
        </authorList>
    </citation>
    <scope>NUCLEOTIDE SEQUENCE</scope>
</reference>